<evidence type="ECO:0000256" key="3">
    <source>
        <dbReference type="ARBA" id="ARBA00022692"/>
    </source>
</evidence>
<evidence type="ECO:0000256" key="1">
    <source>
        <dbReference type="ARBA" id="ARBA00004651"/>
    </source>
</evidence>
<dbReference type="InterPro" id="IPR050250">
    <property type="entry name" value="Macrolide_Exporter_MacB"/>
</dbReference>
<dbReference type="PANTHER" id="PTHR30572:SF4">
    <property type="entry name" value="ABC TRANSPORTER PERMEASE YTRF"/>
    <property type="match status" value="1"/>
</dbReference>
<dbReference type="RefSeq" id="WP_043665319.1">
    <property type="nucleotide sequence ID" value="NZ_JSEG01000016.1"/>
</dbReference>
<sequence>MNILNKVALEGMKKNPTRTLVTIIGVILSAAMITSVTTFGISMLTYVTNGAIAKYGGWHVAFSDVDSYFAEEQDSDSRVIDTSEFENIGYAELDDVKDHTRPYIFLAGFDDKAFETAPLTIFSGRLPQNSDEIIVSGRLQTNGGINIAIGDKISLNVGERIQDNRKLNQNDKYISGNETFIPKSEKNYTIVGICQTPVFEEEGAPGYTAITRIDTIDTADNCGMFVTLKNPHEIHDYINSLGENHGYVLNDNVLRFMGLSDDTIFNAVLYTVGGIVIIIIMIGSVFLIYNSFSISLNERTHQFGILSSVGATAKQLRNSVIFEGLCIGAVGIPIGVVAGICGIGIVISVVAKSFGNVIYDNVPLKLTISISAIIMAVAVSFVTILISAYIPARKAANTPVMECIRQTNEVKVEGKSVKISKLTQCILGLEGMLALKNFKRNRKQYGSIVLSLALSVVLFISVSSFVTYLKQGSERVAIVSDYDIGFGTIDMEDNEMLLLYDKFKNVSNVYESMYMSVLNYSCIVSTSDLSDDYKKLSGLQPQDKTIDLPVIVELIDDENYMAIINKLGLPEKEYMRSNAKLISVAKIEDNKKRLEEVDQIGNLFKNSSIELNMNPVINGEVKTEYGQNLNVDFVNIVPPDMPVALEAASDKDDNKSSSIIVMAPYSLKDKFEIADTPVDMKVKGCTFKSKNPSQSISEMRGIVQDGKFTGYSLIDNTQMLAESRNYIFIANVFAYTFLFMISLIAVANVFNTISTNIKMRRRELAMLRSVGMSDHEFQKMMNFECGFYGMKALLLGIPTALIISLLIFNGMIYGGLDDINFIMPWASIGISVFGVLFIMFITMLYTISKIKKENIIDALRDDLT</sequence>
<comment type="caution">
    <text evidence="9">The sequence shown here is derived from an EMBL/GenBank/DDBJ whole genome shotgun (WGS) entry which is preliminary data.</text>
</comment>
<comment type="similarity">
    <text evidence="6">Belongs to the ABC-4 integral membrane protein family.</text>
</comment>
<accession>A0A2S7F5C8</accession>
<evidence type="ECO:0000256" key="4">
    <source>
        <dbReference type="ARBA" id="ARBA00022989"/>
    </source>
</evidence>
<feature type="transmembrane region" description="Helical" evidence="7">
    <location>
        <begin position="20"/>
        <end position="44"/>
    </location>
</feature>
<dbReference type="GO" id="GO:0005886">
    <property type="term" value="C:plasma membrane"/>
    <property type="evidence" value="ECO:0007669"/>
    <property type="project" value="UniProtKB-SubCell"/>
</dbReference>
<feature type="transmembrane region" description="Helical" evidence="7">
    <location>
        <begin position="370"/>
        <end position="392"/>
    </location>
</feature>
<proteinExistence type="inferred from homology"/>
<organism evidence="9 10">
    <name type="scientific">Clostridium butyricum</name>
    <dbReference type="NCBI Taxonomy" id="1492"/>
    <lineage>
        <taxon>Bacteria</taxon>
        <taxon>Bacillati</taxon>
        <taxon>Bacillota</taxon>
        <taxon>Clostridia</taxon>
        <taxon>Eubacteriales</taxon>
        <taxon>Clostridiaceae</taxon>
        <taxon>Clostridium</taxon>
    </lineage>
</organism>
<evidence type="ECO:0000256" key="7">
    <source>
        <dbReference type="SAM" id="Phobius"/>
    </source>
</evidence>
<gene>
    <name evidence="9" type="ORF">AWN73_05850</name>
</gene>
<dbReference type="Pfam" id="PF02687">
    <property type="entry name" value="FtsX"/>
    <property type="match status" value="2"/>
</dbReference>
<evidence type="ECO:0000256" key="5">
    <source>
        <dbReference type="ARBA" id="ARBA00023136"/>
    </source>
</evidence>
<keyword evidence="3 7" id="KW-0812">Transmembrane</keyword>
<keyword evidence="2" id="KW-1003">Cell membrane</keyword>
<evidence type="ECO:0000313" key="10">
    <source>
        <dbReference type="Proteomes" id="UP000238081"/>
    </source>
</evidence>
<evidence type="ECO:0000313" key="9">
    <source>
        <dbReference type="EMBL" id="PPV12057.1"/>
    </source>
</evidence>
<feature type="domain" description="ABC3 transporter permease C-terminal" evidence="8">
    <location>
        <begin position="736"/>
        <end position="855"/>
    </location>
</feature>
<feature type="transmembrane region" description="Helical" evidence="7">
    <location>
        <begin position="792"/>
        <end position="816"/>
    </location>
</feature>
<evidence type="ECO:0000256" key="2">
    <source>
        <dbReference type="ARBA" id="ARBA00022475"/>
    </source>
</evidence>
<reference evidence="9 10" key="1">
    <citation type="submission" date="2016-01" db="EMBL/GenBank/DDBJ databases">
        <title>Characterization of the Clostridium difficile lineages that are prevalent in Hong Kong and China.</title>
        <authorList>
            <person name="Kwok J.S.-L."/>
            <person name="Lam W.-Y."/>
            <person name="Ip M."/>
            <person name="Chan T.-F."/>
            <person name="Hawkey P.M."/>
            <person name="Tsui S.K.-W."/>
        </authorList>
    </citation>
    <scope>NUCLEOTIDE SEQUENCE [LARGE SCALE GENOMIC DNA]</scope>
    <source>
        <strain evidence="9 10">300064</strain>
    </source>
</reference>
<dbReference type="PANTHER" id="PTHR30572">
    <property type="entry name" value="MEMBRANE COMPONENT OF TRANSPORTER-RELATED"/>
    <property type="match status" value="1"/>
</dbReference>
<comment type="subcellular location">
    <subcellularLocation>
        <location evidence="1">Cell membrane</location>
        <topology evidence="1">Multi-pass membrane protein</topology>
    </subcellularLocation>
</comment>
<feature type="transmembrane region" description="Helical" evidence="7">
    <location>
        <begin position="445"/>
        <end position="469"/>
    </location>
</feature>
<dbReference type="AlphaFoldDB" id="A0A2S7F5C8"/>
<keyword evidence="5 7" id="KW-0472">Membrane</keyword>
<feature type="transmembrane region" description="Helical" evidence="7">
    <location>
        <begin position="822"/>
        <end position="845"/>
    </location>
</feature>
<feature type="transmembrane region" description="Helical" evidence="7">
    <location>
        <begin position="324"/>
        <end position="350"/>
    </location>
</feature>
<dbReference type="Proteomes" id="UP000238081">
    <property type="component" value="Unassembled WGS sequence"/>
</dbReference>
<keyword evidence="4 7" id="KW-1133">Transmembrane helix</keyword>
<dbReference type="GO" id="GO:0022857">
    <property type="term" value="F:transmembrane transporter activity"/>
    <property type="evidence" value="ECO:0007669"/>
    <property type="project" value="TreeGrafter"/>
</dbReference>
<feature type="transmembrane region" description="Helical" evidence="7">
    <location>
        <begin position="267"/>
        <end position="289"/>
    </location>
</feature>
<evidence type="ECO:0000259" key="8">
    <source>
        <dbReference type="Pfam" id="PF02687"/>
    </source>
</evidence>
<evidence type="ECO:0000256" key="6">
    <source>
        <dbReference type="ARBA" id="ARBA00038076"/>
    </source>
</evidence>
<feature type="transmembrane region" description="Helical" evidence="7">
    <location>
        <begin position="726"/>
        <end position="750"/>
    </location>
</feature>
<dbReference type="EMBL" id="LRDH01000162">
    <property type="protein sequence ID" value="PPV12057.1"/>
    <property type="molecule type" value="Genomic_DNA"/>
</dbReference>
<name>A0A2S7F5C8_CLOBU</name>
<feature type="domain" description="ABC3 transporter permease C-terminal" evidence="8">
    <location>
        <begin position="275"/>
        <end position="399"/>
    </location>
</feature>
<protein>
    <submittedName>
        <fullName evidence="9">ABC transporter permease</fullName>
    </submittedName>
</protein>
<dbReference type="InterPro" id="IPR003838">
    <property type="entry name" value="ABC3_permease_C"/>
</dbReference>